<dbReference type="EMBL" id="CP031337">
    <property type="protein sequence ID" value="AXK39168.1"/>
    <property type="molecule type" value="Genomic_DNA"/>
</dbReference>
<evidence type="ECO:0000256" key="9">
    <source>
        <dbReference type="ARBA" id="ARBA00023136"/>
    </source>
</evidence>
<evidence type="ECO:0000256" key="8">
    <source>
        <dbReference type="ARBA" id="ARBA00023010"/>
    </source>
</evidence>
<dbReference type="HAMAP" id="MF_00237">
    <property type="entry name" value="TatB"/>
    <property type="match status" value="1"/>
</dbReference>
<evidence type="ECO:0000256" key="11">
    <source>
        <dbReference type="SAM" id="Coils"/>
    </source>
</evidence>
<keyword evidence="8 10" id="KW-0811">Translocation</keyword>
<evidence type="ECO:0000256" key="1">
    <source>
        <dbReference type="ARBA" id="ARBA00004167"/>
    </source>
</evidence>
<keyword evidence="4" id="KW-0997">Cell inner membrane</keyword>
<evidence type="ECO:0000256" key="2">
    <source>
        <dbReference type="ARBA" id="ARBA00022448"/>
    </source>
</evidence>
<evidence type="ECO:0000256" key="7">
    <source>
        <dbReference type="ARBA" id="ARBA00022989"/>
    </source>
</evidence>
<keyword evidence="5 10" id="KW-0812">Transmembrane</keyword>
<dbReference type="PANTHER" id="PTHR33162:SF1">
    <property type="entry name" value="SEC-INDEPENDENT PROTEIN TRANSLOCASE PROTEIN TATA, CHLOROPLASTIC"/>
    <property type="match status" value="1"/>
</dbReference>
<dbReference type="AlphaFoldDB" id="A0A345Y5G6"/>
<keyword evidence="2 10" id="KW-0813">Transport</keyword>
<name>A0A345Y5G6_9NEIS</name>
<reference evidence="12 13" key="1">
    <citation type="submission" date="2018-07" db="EMBL/GenBank/DDBJ databases">
        <title>Crenobacter cavernae sp. nov., isolated from a karst cave.</title>
        <authorList>
            <person name="Zhu H."/>
        </authorList>
    </citation>
    <scope>NUCLEOTIDE SEQUENCE [LARGE SCALE GENOMIC DNA]</scope>
    <source>
        <strain evidence="12 13">K1W11S-77</strain>
    </source>
</reference>
<comment type="subunit">
    <text evidence="10">The Tat system comprises two distinct complexes: a TatABC complex, containing multiple copies of TatA, TatB and TatC subunits, and a separate TatA complex, containing only TatA subunits. Substrates initially bind to the TatABC complex, which probably triggers association of the separate TatA complex to form the active translocon.</text>
</comment>
<evidence type="ECO:0000256" key="5">
    <source>
        <dbReference type="ARBA" id="ARBA00022692"/>
    </source>
</evidence>
<dbReference type="PANTHER" id="PTHR33162">
    <property type="entry name" value="SEC-INDEPENDENT PROTEIN TRANSLOCASE PROTEIN TATA, CHLOROPLASTIC"/>
    <property type="match status" value="1"/>
</dbReference>
<accession>A0A345Y5G6</accession>
<gene>
    <name evidence="10 12" type="primary">tatB</name>
    <name evidence="12" type="ORF">DWG20_06820</name>
</gene>
<dbReference type="KEGG" id="ccah:DWG20_06820"/>
<dbReference type="PRINTS" id="PR01506">
    <property type="entry name" value="TATBPROTEIN"/>
</dbReference>
<feature type="coiled-coil region" evidence="11">
    <location>
        <begin position="74"/>
        <end position="108"/>
    </location>
</feature>
<evidence type="ECO:0000313" key="12">
    <source>
        <dbReference type="EMBL" id="AXK39168.1"/>
    </source>
</evidence>
<dbReference type="GO" id="GO:0008320">
    <property type="term" value="F:protein transmembrane transporter activity"/>
    <property type="evidence" value="ECO:0007669"/>
    <property type="project" value="UniProtKB-UniRule"/>
</dbReference>
<sequence>MFEISFGELLLIGVVALVVLGPEKLPAVARTVGALVGRLQRFVSSVKSDIHRETAAAGLIGLKTELQDAATVFQQRIESEVNEVRQAGAEAEREIADASAEVKSLADVAMQPDARSSYETGIATEPNLAVAEAEAEAAQVLFAAAPDAPAPHAGLDRPDVDENQLDLFTANDKPAETPRA</sequence>
<dbReference type="NCBIfam" id="TIGR01410">
    <property type="entry name" value="tatB"/>
    <property type="match status" value="1"/>
</dbReference>
<comment type="function">
    <text evidence="10">Part of the twin-arginine translocation (Tat) system that transports large folded proteins containing a characteristic twin-arginine motif in their signal peptide across membranes. Together with TatC, TatB is part of a receptor directly interacting with Tat signal peptides. TatB may form an oligomeric binding site that transiently accommodates folded Tat precursor proteins before their translocation.</text>
</comment>
<comment type="subcellular location">
    <subcellularLocation>
        <location evidence="10">Cell membrane</location>
        <topology evidence="10">Single-pass membrane protein</topology>
    </subcellularLocation>
    <subcellularLocation>
        <location evidence="1">Membrane</location>
        <topology evidence="1">Single-pass membrane protein</topology>
    </subcellularLocation>
</comment>
<keyword evidence="9 10" id="KW-0472">Membrane</keyword>
<keyword evidence="11" id="KW-0175">Coiled coil</keyword>
<evidence type="ECO:0000256" key="10">
    <source>
        <dbReference type="HAMAP-Rule" id="MF_00237"/>
    </source>
</evidence>
<dbReference type="GO" id="GO:0043953">
    <property type="term" value="P:protein transport by the Tat complex"/>
    <property type="evidence" value="ECO:0007669"/>
    <property type="project" value="UniProtKB-UniRule"/>
</dbReference>
<protein>
    <recommendedName>
        <fullName evidence="10">Sec-independent protein translocase protein TatB</fullName>
    </recommendedName>
</protein>
<evidence type="ECO:0000313" key="13">
    <source>
        <dbReference type="Proteomes" id="UP000254537"/>
    </source>
</evidence>
<organism evidence="12 13">
    <name type="scientific">Crenobacter cavernae</name>
    <dbReference type="NCBI Taxonomy" id="2290923"/>
    <lineage>
        <taxon>Bacteria</taxon>
        <taxon>Pseudomonadati</taxon>
        <taxon>Pseudomonadota</taxon>
        <taxon>Betaproteobacteria</taxon>
        <taxon>Neisseriales</taxon>
        <taxon>Neisseriaceae</taxon>
        <taxon>Crenobacter</taxon>
    </lineage>
</organism>
<evidence type="ECO:0000256" key="3">
    <source>
        <dbReference type="ARBA" id="ARBA00022475"/>
    </source>
</evidence>
<comment type="similarity">
    <text evidence="10">Belongs to the TatB family.</text>
</comment>
<proteinExistence type="inferred from homology"/>
<keyword evidence="6 10" id="KW-0653">Protein transport</keyword>
<keyword evidence="7 10" id="KW-1133">Transmembrane helix</keyword>
<dbReference type="Proteomes" id="UP000254537">
    <property type="component" value="Chromosome"/>
</dbReference>
<evidence type="ECO:0000256" key="6">
    <source>
        <dbReference type="ARBA" id="ARBA00022927"/>
    </source>
</evidence>
<dbReference type="OrthoDB" id="9816005at2"/>
<evidence type="ECO:0000256" key="4">
    <source>
        <dbReference type="ARBA" id="ARBA00022519"/>
    </source>
</evidence>
<dbReference type="Gene3D" id="1.20.5.3310">
    <property type="match status" value="1"/>
</dbReference>
<keyword evidence="3 10" id="KW-1003">Cell membrane</keyword>
<dbReference type="InterPro" id="IPR018448">
    <property type="entry name" value="TatB"/>
</dbReference>
<dbReference type="Pfam" id="PF02416">
    <property type="entry name" value="TatA_B_E"/>
    <property type="match status" value="1"/>
</dbReference>
<dbReference type="InterPro" id="IPR003369">
    <property type="entry name" value="TatA/B/E"/>
</dbReference>
<dbReference type="GO" id="GO:0033281">
    <property type="term" value="C:TAT protein transport complex"/>
    <property type="evidence" value="ECO:0007669"/>
    <property type="project" value="UniProtKB-UniRule"/>
</dbReference>
<dbReference type="RefSeq" id="WP_115433103.1">
    <property type="nucleotide sequence ID" value="NZ_CP031337.1"/>
</dbReference>